<evidence type="ECO:0000313" key="2">
    <source>
        <dbReference type="EMBL" id="GAA2243894.1"/>
    </source>
</evidence>
<dbReference type="RefSeq" id="WP_344636577.1">
    <property type="nucleotide sequence ID" value="NZ_BAAATR010000010.1"/>
</dbReference>
<dbReference type="PROSITE" id="PS50075">
    <property type="entry name" value="CARRIER"/>
    <property type="match status" value="1"/>
</dbReference>
<proteinExistence type="predicted"/>
<name>A0ABP5QT56_9ACTN</name>
<protein>
    <recommendedName>
        <fullName evidence="1">Carrier domain-containing protein</fullName>
    </recommendedName>
</protein>
<organism evidence="2 3">
    <name type="scientific">Kitasatospora cystarginea</name>
    <dbReference type="NCBI Taxonomy" id="58350"/>
    <lineage>
        <taxon>Bacteria</taxon>
        <taxon>Bacillati</taxon>
        <taxon>Actinomycetota</taxon>
        <taxon>Actinomycetes</taxon>
        <taxon>Kitasatosporales</taxon>
        <taxon>Streptomycetaceae</taxon>
        <taxon>Kitasatospora</taxon>
    </lineage>
</organism>
<reference evidence="3" key="1">
    <citation type="journal article" date="2019" name="Int. J. Syst. Evol. Microbiol.">
        <title>The Global Catalogue of Microorganisms (GCM) 10K type strain sequencing project: providing services to taxonomists for standard genome sequencing and annotation.</title>
        <authorList>
            <consortium name="The Broad Institute Genomics Platform"/>
            <consortium name="The Broad Institute Genome Sequencing Center for Infectious Disease"/>
            <person name="Wu L."/>
            <person name="Ma J."/>
        </authorList>
    </citation>
    <scope>NUCLEOTIDE SEQUENCE [LARGE SCALE GENOMIC DNA]</scope>
    <source>
        <strain evidence="3">JCM 7356</strain>
    </source>
</reference>
<evidence type="ECO:0000313" key="3">
    <source>
        <dbReference type="Proteomes" id="UP001500305"/>
    </source>
</evidence>
<dbReference type="EMBL" id="BAAATR010000010">
    <property type="protein sequence ID" value="GAA2243894.1"/>
    <property type="molecule type" value="Genomic_DNA"/>
</dbReference>
<accession>A0ABP5QT56</accession>
<comment type="caution">
    <text evidence="2">The sequence shown here is derived from an EMBL/GenBank/DDBJ whole genome shotgun (WGS) entry which is preliminary data.</text>
</comment>
<dbReference type="Proteomes" id="UP001500305">
    <property type="component" value="Unassembled WGS sequence"/>
</dbReference>
<dbReference type="InterPro" id="IPR036736">
    <property type="entry name" value="ACP-like_sf"/>
</dbReference>
<sequence length="80" mass="8921">MNHDQALALVQEAITEIVPDADFTEIGPDTDYRQALELDSLDFLNLVERLSERTGCRLDEDDYPRLGTLEGAATLLAERA</sequence>
<feature type="domain" description="Carrier" evidence="1">
    <location>
        <begin position="1"/>
        <end position="80"/>
    </location>
</feature>
<keyword evidence="3" id="KW-1185">Reference proteome</keyword>
<evidence type="ECO:0000259" key="1">
    <source>
        <dbReference type="PROSITE" id="PS50075"/>
    </source>
</evidence>
<dbReference type="Pfam" id="PF00550">
    <property type="entry name" value="PP-binding"/>
    <property type="match status" value="1"/>
</dbReference>
<dbReference type="Gene3D" id="1.10.1200.10">
    <property type="entry name" value="ACP-like"/>
    <property type="match status" value="1"/>
</dbReference>
<dbReference type="InterPro" id="IPR009081">
    <property type="entry name" value="PP-bd_ACP"/>
</dbReference>
<dbReference type="SUPFAM" id="SSF47336">
    <property type="entry name" value="ACP-like"/>
    <property type="match status" value="1"/>
</dbReference>
<gene>
    <name evidence="2" type="ORF">GCM10010430_27030</name>
</gene>